<dbReference type="Proteomes" id="UP000199230">
    <property type="component" value="Unassembled WGS sequence"/>
</dbReference>
<dbReference type="AlphaFoldDB" id="A0A1H3I4E1"/>
<gene>
    <name evidence="1" type="ORF">SAMN05192546_1012</name>
</gene>
<organism evidence="1 2">
    <name type="scientific">Tindallia californiensis</name>
    <dbReference type="NCBI Taxonomy" id="159292"/>
    <lineage>
        <taxon>Bacteria</taxon>
        <taxon>Bacillati</taxon>
        <taxon>Bacillota</taxon>
        <taxon>Clostridia</taxon>
        <taxon>Peptostreptococcales</taxon>
        <taxon>Tindalliaceae</taxon>
        <taxon>Tindallia</taxon>
    </lineage>
</organism>
<dbReference type="EMBL" id="FNPV01000001">
    <property type="protein sequence ID" value="SDY22335.1"/>
    <property type="molecule type" value="Genomic_DNA"/>
</dbReference>
<dbReference type="RefSeq" id="WP_093309613.1">
    <property type="nucleotide sequence ID" value="NZ_FNPV01000001.1"/>
</dbReference>
<dbReference type="Pfam" id="PF11148">
    <property type="entry name" value="DUF2922"/>
    <property type="match status" value="1"/>
</dbReference>
<evidence type="ECO:0000313" key="1">
    <source>
        <dbReference type="EMBL" id="SDY22335.1"/>
    </source>
</evidence>
<reference evidence="1 2" key="1">
    <citation type="submission" date="2016-10" db="EMBL/GenBank/DDBJ databases">
        <authorList>
            <person name="de Groot N.N."/>
        </authorList>
    </citation>
    <scope>NUCLEOTIDE SEQUENCE [LARGE SCALE GENOMIC DNA]</scope>
    <source>
        <strain evidence="1 2">APO</strain>
    </source>
</reference>
<dbReference type="OrthoDB" id="9795264at2"/>
<protein>
    <recommendedName>
        <fullName evidence="3">DUF2922 domain-containing protein</fullName>
    </recommendedName>
</protein>
<evidence type="ECO:0000313" key="2">
    <source>
        <dbReference type="Proteomes" id="UP000199230"/>
    </source>
</evidence>
<dbReference type="STRING" id="159292.SAMN05192546_1012"/>
<accession>A0A1H3I4E1</accession>
<name>A0A1H3I4E1_9FIRM</name>
<sequence length="75" mass="7790">MNQRLEMNFLNAEGSTVRISLPNPKEDLTATTVAASMQGIIDSGAFAPGNVALTAPASARVVTTEVEDLDVENAG</sequence>
<keyword evidence="2" id="KW-1185">Reference proteome</keyword>
<dbReference type="InterPro" id="IPR021321">
    <property type="entry name" value="DUF2922"/>
</dbReference>
<proteinExistence type="predicted"/>
<evidence type="ECO:0008006" key="3">
    <source>
        <dbReference type="Google" id="ProtNLM"/>
    </source>
</evidence>